<organism evidence="1 2">
    <name type="scientific">Rubroshorea leprosula</name>
    <dbReference type="NCBI Taxonomy" id="152421"/>
    <lineage>
        <taxon>Eukaryota</taxon>
        <taxon>Viridiplantae</taxon>
        <taxon>Streptophyta</taxon>
        <taxon>Embryophyta</taxon>
        <taxon>Tracheophyta</taxon>
        <taxon>Spermatophyta</taxon>
        <taxon>Magnoliopsida</taxon>
        <taxon>eudicotyledons</taxon>
        <taxon>Gunneridae</taxon>
        <taxon>Pentapetalae</taxon>
        <taxon>rosids</taxon>
        <taxon>malvids</taxon>
        <taxon>Malvales</taxon>
        <taxon>Dipterocarpaceae</taxon>
        <taxon>Rubroshorea</taxon>
    </lineage>
</organism>
<dbReference type="AlphaFoldDB" id="A0AAV5IIU1"/>
<proteinExistence type="predicted"/>
<reference evidence="1 2" key="1">
    <citation type="journal article" date="2021" name="Commun. Biol.">
        <title>The genome of Shorea leprosula (Dipterocarpaceae) highlights the ecological relevance of drought in aseasonal tropical rainforests.</title>
        <authorList>
            <person name="Ng K.K.S."/>
            <person name="Kobayashi M.J."/>
            <person name="Fawcett J.A."/>
            <person name="Hatakeyama M."/>
            <person name="Paape T."/>
            <person name="Ng C.H."/>
            <person name="Ang C.C."/>
            <person name="Tnah L.H."/>
            <person name="Lee C.T."/>
            <person name="Nishiyama T."/>
            <person name="Sese J."/>
            <person name="O'Brien M.J."/>
            <person name="Copetti D."/>
            <person name="Mohd Noor M.I."/>
            <person name="Ong R.C."/>
            <person name="Putra M."/>
            <person name="Sireger I.Z."/>
            <person name="Indrioko S."/>
            <person name="Kosugi Y."/>
            <person name="Izuno A."/>
            <person name="Isagi Y."/>
            <person name="Lee S.L."/>
            <person name="Shimizu K.K."/>
        </authorList>
    </citation>
    <scope>NUCLEOTIDE SEQUENCE [LARGE SCALE GENOMIC DNA]</scope>
    <source>
        <strain evidence="1">214</strain>
    </source>
</reference>
<evidence type="ECO:0000313" key="1">
    <source>
        <dbReference type="EMBL" id="GKU99788.1"/>
    </source>
</evidence>
<comment type="caution">
    <text evidence="1">The sequence shown here is derived from an EMBL/GenBank/DDBJ whole genome shotgun (WGS) entry which is preliminary data.</text>
</comment>
<accession>A0AAV5IIU1</accession>
<dbReference type="Proteomes" id="UP001054252">
    <property type="component" value="Unassembled WGS sequence"/>
</dbReference>
<protein>
    <submittedName>
        <fullName evidence="1">Uncharacterized protein</fullName>
    </submittedName>
</protein>
<name>A0AAV5IIU1_9ROSI</name>
<gene>
    <name evidence="1" type="ORF">SLEP1_g12582</name>
</gene>
<evidence type="ECO:0000313" key="2">
    <source>
        <dbReference type="Proteomes" id="UP001054252"/>
    </source>
</evidence>
<sequence>MSPLQRIPAGLFPPAASVLAGKFWMRNRGRGNQGE</sequence>
<dbReference type="EMBL" id="BPVZ01000014">
    <property type="protein sequence ID" value="GKU99788.1"/>
    <property type="molecule type" value="Genomic_DNA"/>
</dbReference>
<keyword evidence="2" id="KW-1185">Reference proteome</keyword>